<comment type="caution">
    <text evidence="4">The sequence shown here is derived from an EMBL/GenBank/DDBJ whole genome shotgun (WGS) entry which is preliminary data.</text>
</comment>
<keyword evidence="2 3" id="KW-0802">TPR repeat</keyword>
<sequence>MPARNDMLAEGGVDTSAPPQDFSVGEILGQVAGLIQAKKYDEVLGLIQNAMTKDPTNGDLINAKGCVFSALGRQRDALKCYRDALEFNATGSGLWSNLGTAFKHLKYFSAAIACHRRAIDLSGEEPFLHHNLGLCYAEAGQHGEAIMAFNRALALQPTYHLARWDRARSFLFLGNYRQGWADYEVRLISGQIPKRPLPGRKWSGEPYPGERLVILTEQGFGDTLWILRYLSTVKGLGGELVIECQPALCAFVASLGIADQVIAHGQPLPDAAYHCHQCSLPGLFTPDLSRLSTRAYLSPPTDRKDKFKPHFEKAAGRLKIGIVWSGSMTFGRNADRALPLERLLLALDFPGVQLYSLQKGLPEQELASLPQGRRPIIDLAAELSDFADTAAAVSGLDLVIMTDSAVAHLAGGLGIPVWVLLGYSAHWLWLLNRTDCPWYPSTRLFRPRVEGDWDYVLDNVAAELLKLVPPR</sequence>
<dbReference type="PANTHER" id="PTHR44858">
    <property type="entry name" value="TETRATRICOPEPTIDE REPEAT PROTEIN 6"/>
    <property type="match status" value="1"/>
</dbReference>
<proteinExistence type="predicted"/>
<dbReference type="EMBL" id="PIUM01000056">
    <property type="protein sequence ID" value="PKU21478.1"/>
    <property type="molecule type" value="Genomic_DNA"/>
</dbReference>
<dbReference type="Proteomes" id="UP000233293">
    <property type="component" value="Unassembled WGS sequence"/>
</dbReference>
<dbReference type="InterPro" id="IPR050498">
    <property type="entry name" value="Ycf3"/>
</dbReference>
<evidence type="ECO:0000313" key="5">
    <source>
        <dbReference type="Proteomes" id="UP000233293"/>
    </source>
</evidence>
<keyword evidence="1" id="KW-0677">Repeat</keyword>
<evidence type="ECO:0000256" key="2">
    <source>
        <dbReference type="ARBA" id="ARBA00022803"/>
    </source>
</evidence>
<dbReference type="InterPro" id="IPR011990">
    <property type="entry name" value="TPR-like_helical_dom_sf"/>
</dbReference>
<evidence type="ECO:0000256" key="1">
    <source>
        <dbReference type="ARBA" id="ARBA00022737"/>
    </source>
</evidence>
<dbReference type="AlphaFoldDB" id="A0A2N3PM40"/>
<dbReference type="Gene3D" id="3.40.50.2000">
    <property type="entry name" value="Glycogen Phosphorylase B"/>
    <property type="match status" value="1"/>
</dbReference>
<protein>
    <submittedName>
        <fullName evidence="4">Glycosyltransferase</fullName>
    </submittedName>
</protein>
<dbReference type="SMART" id="SM00028">
    <property type="entry name" value="TPR"/>
    <property type="match status" value="3"/>
</dbReference>
<dbReference type="PANTHER" id="PTHR44858:SF1">
    <property type="entry name" value="UDP-N-ACETYLGLUCOSAMINE--PEPTIDE N-ACETYLGLUCOSAMINYLTRANSFERASE SPINDLY-RELATED"/>
    <property type="match status" value="1"/>
</dbReference>
<keyword evidence="4" id="KW-0808">Transferase</keyword>
<dbReference type="SUPFAM" id="SSF48452">
    <property type="entry name" value="TPR-like"/>
    <property type="match status" value="1"/>
</dbReference>
<name>A0A2N3PM40_9PROT</name>
<accession>A0A2N3PM40</accession>
<gene>
    <name evidence="4" type="ORF">CWS72_26465</name>
</gene>
<dbReference type="PROSITE" id="PS50005">
    <property type="entry name" value="TPR"/>
    <property type="match status" value="1"/>
</dbReference>
<dbReference type="OrthoDB" id="9778733at2"/>
<dbReference type="InterPro" id="IPR019734">
    <property type="entry name" value="TPR_rpt"/>
</dbReference>
<dbReference type="Pfam" id="PF00515">
    <property type="entry name" value="TPR_1"/>
    <property type="match status" value="1"/>
</dbReference>
<keyword evidence="5" id="KW-1185">Reference proteome</keyword>
<evidence type="ECO:0000313" key="4">
    <source>
        <dbReference type="EMBL" id="PKU21478.1"/>
    </source>
</evidence>
<evidence type="ECO:0000256" key="3">
    <source>
        <dbReference type="PROSITE-ProRule" id="PRU00339"/>
    </source>
</evidence>
<organism evidence="4 5">
    <name type="scientific">Telmatospirillum siberiense</name>
    <dbReference type="NCBI Taxonomy" id="382514"/>
    <lineage>
        <taxon>Bacteria</taxon>
        <taxon>Pseudomonadati</taxon>
        <taxon>Pseudomonadota</taxon>
        <taxon>Alphaproteobacteria</taxon>
        <taxon>Rhodospirillales</taxon>
        <taxon>Rhodospirillaceae</taxon>
        <taxon>Telmatospirillum</taxon>
    </lineage>
</organism>
<dbReference type="SUPFAM" id="SSF53756">
    <property type="entry name" value="UDP-Glycosyltransferase/glycogen phosphorylase"/>
    <property type="match status" value="1"/>
</dbReference>
<dbReference type="Gene3D" id="1.25.40.10">
    <property type="entry name" value="Tetratricopeptide repeat domain"/>
    <property type="match status" value="2"/>
</dbReference>
<dbReference type="GO" id="GO:0016740">
    <property type="term" value="F:transferase activity"/>
    <property type="evidence" value="ECO:0007669"/>
    <property type="project" value="UniProtKB-KW"/>
</dbReference>
<feature type="repeat" description="TPR" evidence="3">
    <location>
        <begin position="126"/>
        <end position="159"/>
    </location>
</feature>
<reference evidence="5" key="1">
    <citation type="submission" date="2017-12" db="EMBL/GenBank/DDBJ databases">
        <title>Draft genome sequence of Telmatospirillum siberiense 26-4b1T, an acidotolerant peatland alphaproteobacterium potentially involved in sulfur cycling.</title>
        <authorList>
            <person name="Hausmann B."/>
            <person name="Pjevac P."/>
            <person name="Schreck K."/>
            <person name="Herbold C.W."/>
            <person name="Daims H."/>
            <person name="Wagner M."/>
            <person name="Pester M."/>
            <person name="Loy A."/>
        </authorList>
    </citation>
    <scope>NUCLEOTIDE SEQUENCE [LARGE SCALE GENOMIC DNA]</scope>
    <source>
        <strain evidence="5">26-4b1</strain>
    </source>
</reference>